<comment type="function">
    <text evidence="9">Catalyzes the phosphorylation of the position 2 hydroxy group of 4-diphosphocytidyl-2C-methyl-D-erythritol.</text>
</comment>
<dbReference type="InterPro" id="IPR004424">
    <property type="entry name" value="IspE"/>
</dbReference>
<evidence type="ECO:0000259" key="11">
    <source>
        <dbReference type="Pfam" id="PF08544"/>
    </source>
</evidence>
<feature type="binding site" evidence="9">
    <location>
        <begin position="95"/>
        <end position="105"/>
    </location>
    <ligand>
        <name>ATP</name>
        <dbReference type="ChEBI" id="CHEBI:30616"/>
    </ligand>
</feature>
<dbReference type="NCBIfam" id="NF011202">
    <property type="entry name" value="PRK14608.1"/>
    <property type="match status" value="1"/>
</dbReference>
<dbReference type="InterPro" id="IPR020568">
    <property type="entry name" value="Ribosomal_Su5_D2-typ_SF"/>
</dbReference>
<feature type="active site" evidence="9">
    <location>
        <position position="11"/>
    </location>
</feature>
<keyword evidence="5 9" id="KW-0547">Nucleotide-binding</keyword>
<gene>
    <name evidence="9" type="primary">ispE</name>
    <name evidence="12" type="ORF">ISALK_05995</name>
</gene>
<dbReference type="PANTHER" id="PTHR43527:SF2">
    <property type="entry name" value="4-DIPHOSPHOCYTIDYL-2-C-METHYL-D-ERYTHRITOL KINASE, CHLOROPLASTIC"/>
    <property type="match status" value="1"/>
</dbReference>
<comment type="pathway">
    <text evidence="9">Isoprenoid biosynthesis; isopentenyl diphosphate biosynthesis via DXP pathway; isopentenyl diphosphate from 1-deoxy-D-xylulose 5-phosphate: step 3/6.</text>
</comment>
<dbReference type="InterPro" id="IPR036554">
    <property type="entry name" value="GHMP_kinase_C_sf"/>
</dbReference>
<evidence type="ECO:0000256" key="3">
    <source>
        <dbReference type="ARBA" id="ARBA00017473"/>
    </source>
</evidence>
<evidence type="ECO:0000313" key="12">
    <source>
        <dbReference type="EMBL" id="NBG88049.1"/>
    </source>
</evidence>
<reference evidence="12 13" key="1">
    <citation type="submission" date="2019-04" db="EMBL/GenBank/DDBJ databases">
        <title>Isachenkonia alkalipeptolytica gen. nov. sp. nov. a new anaerobic, alkiliphilic organothrophic bacterium capable to reduce synthesized ferrihydrite isolated from a soda lake.</title>
        <authorList>
            <person name="Toshchakov S.V."/>
            <person name="Zavarzina D.G."/>
            <person name="Zhilina T.N."/>
            <person name="Kostrikina N.A."/>
            <person name="Kublanov I.V."/>
        </authorList>
    </citation>
    <scope>NUCLEOTIDE SEQUENCE [LARGE SCALE GENOMIC DNA]</scope>
    <source>
        <strain evidence="12 13">Z-1701</strain>
    </source>
</reference>
<evidence type="ECO:0000256" key="4">
    <source>
        <dbReference type="ARBA" id="ARBA00022679"/>
    </source>
</evidence>
<dbReference type="Gene3D" id="3.30.70.890">
    <property type="entry name" value="GHMP kinase, C-terminal domain"/>
    <property type="match status" value="1"/>
</dbReference>
<evidence type="ECO:0000313" key="13">
    <source>
        <dbReference type="Proteomes" id="UP000449710"/>
    </source>
</evidence>
<dbReference type="Gene3D" id="3.30.230.10">
    <property type="match status" value="1"/>
</dbReference>
<feature type="domain" description="GHMP kinase C-terminal" evidence="11">
    <location>
        <begin position="200"/>
        <end position="275"/>
    </location>
</feature>
<dbReference type="InterPro" id="IPR014721">
    <property type="entry name" value="Ribsml_uS5_D2-typ_fold_subgr"/>
</dbReference>
<comment type="similarity">
    <text evidence="1 9">Belongs to the GHMP kinase family. IspE subfamily.</text>
</comment>
<dbReference type="AlphaFoldDB" id="A0AA44BD77"/>
<feature type="domain" description="GHMP kinase N-terminal" evidence="10">
    <location>
        <begin position="67"/>
        <end position="145"/>
    </location>
</feature>
<evidence type="ECO:0000256" key="9">
    <source>
        <dbReference type="HAMAP-Rule" id="MF_00061"/>
    </source>
</evidence>
<dbReference type="InterPro" id="IPR006204">
    <property type="entry name" value="GHMP_kinase_N_dom"/>
</dbReference>
<comment type="catalytic activity">
    <reaction evidence="9">
        <text>4-CDP-2-C-methyl-D-erythritol + ATP = 4-CDP-2-C-methyl-D-erythritol 2-phosphate + ADP + H(+)</text>
        <dbReference type="Rhea" id="RHEA:18437"/>
        <dbReference type="ChEBI" id="CHEBI:15378"/>
        <dbReference type="ChEBI" id="CHEBI:30616"/>
        <dbReference type="ChEBI" id="CHEBI:57823"/>
        <dbReference type="ChEBI" id="CHEBI:57919"/>
        <dbReference type="ChEBI" id="CHEBI:456216"/>
        <dbReference type="EC" id="2.7.1.148"/>
    </reaction>
</comment>
<dbReference type="GO" id="GO:0016114">
    <property type="term" value="P:terpenoid biosynthetic process"/>
    <property type="evidence" value="ECO:0007669"/>
    <property type="project" value="UniProtKB-UniRule"/>
</dbReference>
<accession>A0AA44BD77</accession>
<dbReference type="SUPFAM" id="SSF55060">
    <property type="entry name" value="GHMP Kinase, C-terminal domain"/>
    <property type="match status" value="1"/>
</dbReference>
<dbReference type="NCBIfam" id="TIGR00154">
    <property type="entry name" value="ispE"/>
    <property type="match status" value="1"/>
</dbReference>
<dbReference type="PIRSF" id="PIRSF010376">
    <property type="entry name" value="IspE"/>
    <property type="match status" value="1"/>
</dbReference>
<dbReference type="Proteomes" id="UP000449710">
    <property type="component" value="Unassembled WGS sequence"/>
</dbReference>
<evidence type="ECO:0000256" key="8">
    <source>
        <dbReference type="ARBA" id="ARBA00032554"/>
    </source>
</evidence>
<dbReference type="PANTHER" id="PTHR43527">
    <property type="entry name" value="4-DIPHOSPHOCYTIDYL-2-C-METHYL-D-ERYTHRITOL KINASE, CHLOROPLASTIC"/>
    <property type="match status" value="1"/>
</dbReference>
<name>A0AA44BD77_9CLOT</name>
<dbReference type="GO" id="GO:0005524">
    <property type="term" value="F:ATP binding"/>
    <property type="evidence" value="ECO:0007669"/>
    <property type="project" value="UniProtKB-UniRule"/>
</dbReference>
<protein>
    <recommendedName>
        <fullName evidence="3 9">4-diphosphocytidyl-2-C-methyl-D-erythritol kinase</fullName>
        <shortName evidence="9">CMK</shortName>
        <ecNumber evidence="2 9">2.7.1.148</ecNumber>
    </recommendedName>
    <alternativeName>
        <fullName evidence="8 9">4-(cytidine-5'-diphospho)-2-C-methyl-D-erythritol kinase</fullName>
    </alternativeName>
</protein>
<dbReference type="GO" id="GO:0050515">
    <property type="term" value="F:4-(cytidine 5'-diphospho)-2-C-methyl-D-erythritol kinase activity"/>
    <property type="evidence" value="ECO:0007669"/>
    <property type="project" value="UniProtKB-UniRule"/>
</dbReference>
<keyword evidence="4 9" id="KW-0808">Transferase</keyword>
<evidence type="ECO:0000256" key="6">
    <source>
        <dbReference type="ARBA" id="ARBA00022777"/>
    </source>
</evidence>
<dbReference type="Pfam" id="PF08544">
    <property type="entry name" value="GHMP_kinases_C"/>
    <property type="match status" value="1"/>
</dbReference>
<evidence type="ECO:0000256" key="7">
    <source>
        <dbReference type="ARBA" id="ARBA00022840"/>
    </source>
</evidence>
<evidence type="ECO:0000256" key="5">
    <source>
        <dbReference type="ARBA" id="ARBA00022741"/>
    </source>
</evidence>
<proteinExistence type="inferred from homology"/>
<organism evidence="12 13">
    <name type="scientific">Isachenkonia alkalipeptolytica</name>
    <dbReference type="NCBI Taxonomy" id="2565777"/>
    <lineage>
        <taxon>Bacteria</taxon>
        <taxon>Bacillati</taxon>
        <taxon>Bacillota</taxon>
        <taxon>Clostridia</taxon>
        <taxon>Eubacteriales</taxon>
        <taxon>Clostridiaceae</taxon>
        <taxon>Isachenkonia</taxon>
    </lineage>
</organism>
<dbReference type="InterPro" id="IPR013750">
    <property type="entry name" value="GHMP_kinase_C_dom"/>
</dbReference>
<evidence type="ECO:0000256" key="2">
    <source>
        <dbReference type="ARBA" id="ARBA00012052"/>
    </source>
</evidence>
<keyword evidence="6 9" id="KW-0418">Kinase</keyword>
<dbReference type="GO" id="GO:0019288">
    <property type="term" value="P:isopentenyl diphosphate biosynthetic process, methylerythritol 4-phosphate pathway"/>
    <property type="evidence" value="ECO:0007669"/>
    <property type="project" value="UniProtKB-UniRule"/>
</dbReference>
<dbReference type="Pfam" id="PF00288">
    <property type="entry name" value="GHMP_kinases_N"/>
    <property type="match status" value="1"/>
</dbReference>
<keyword evidence="13" id="KW-1185">Reference proteome</keyword>
<comment type="caution">
    <text evidence="12">The sequence shown here is derived from an EMBL/GenBank/DDBJ whole genome shotgun (WGS) entry which is preliminary data.</text>
</comment>
<dbReference type="EMBL" id="SUMG01000005">
    <property type="protein sequence ID" value="NBG88049.1"/>
    <property type="molecule type" value="Genomic_DNA"/>
</dbReference>
<dbReference type="HAMAP" id="MF_00061">
    <property type="entry name" value="IspE"/>
    <property type="match status" value="1"/>
</dbReference>
<sequence>MEKIRIKTYGKINLYLEVIKKREDGYHDLQMVMQSIGLYDEVSLQKKERDEITLYTNSPYIPTDEGNIAVQAAKLMKEEFQIDQGVEISITKNIPVAAGLAGGSANAAGVLKGLNELWELKLRDEKLRELGLRLGADVPFVLMEGAAVAEGIGERLTPIEGLKNTWLVLCKPGISISTPEVYKALDLEALERRPLPPGFLSAIEKRDLRTLSKTMYNALESVTAKKHGVIEDIKKKMMQYNAIGAMMTGSGPTVFGIFKDQDRAKKAARNLRKYHHQTYVVNTYNK</sequence>
<dbReference type="SUPFAM" id="SSF54211">
    <property type="entry name" value="Ribosomal protein S5 domain 2-like"/>
    <property type="match status" value="1"/>
</dbReference>
<feature type="active site" evidence="9">
    <location>
        <position position="137"/>
    </location>
</feature>
<evidence type="ECO:0000256" key="1">
    <source>
        <dbReference type="ARBA" id="ARBA00009684"/>
    </source>
</evidence>
<keyword evidence="9" id="KW-0414">Isoprene biosynthesis</keyword>
<dbReference type="RefSeq" id="WP_160720157.1">
    <property type="nucleotide sequence ID" value="NZ_SUMG01000005.1"/>
</dbReference>
<dbReference type="EC" id="2.7.1.148" evidence="2 9"/>
<evidence type="ECO:0000259" key="10">
    <source>
        <dbReference type="Pfam" id="PF00288"/>
    </source>
</evidence>
<keyword evidence="7 9" id="KW-0067">ATP-binding</keyword>